<gene>
    <name evidence="3" type="ORF">Sango_2599700</name>
</gene>
<dbReference type="SUPFAM" id="SSF63748">
    <property type="entry name" value="Tudor/PWWP/MBT"/>
    <property type="match status" value="1"/>
</dbReference>
<dbReference type="Gene3D" id="2.30.30.140">
    <property type="match status" value="1"/>
</dbReference>
<sequence length="635" mass="70110">MGSSETGGGGGGVVDCSVGSIVWVRRRNGSWWPGKILGPEELSSSHITSPRSGTPVKLLGREDASVVALFPQLKITALNALHEQFIVFLQLDWYNLEKSKRVKAFRCGEFDDCIERAEATQGMPPKKREKYARREDAILHALELERQLLEKKYGKLGNSPNGRIKMSPDAVTSSEYLENGGGNKKDPRSDLPPERLGSSLAEKNVTDKHPQEEVVREGNQLSGDDDSAGVLPRMRGLQDFGLRTGAPTRVELSGVASRAKRSRYAYLQYDSGDYSNDNQTLSSQMEIPVSKFEESGYPADVGEDHISGSTEDTETDCSETDSLDSDSDDEMTALSDGSASIELRPKYPRIIEAQEEHGSISSSDDLDELTFVDGFSHGRVSTSVGVSKWQLKGKRNNRNLGKRSLDRTDAEVSRAYMTGRTSNWTNNGFKADSTDKSFRTHISRYGPTSLHSSSDIADLEGFAWNSPSSMRDVDLKVQANNYRRDVPMISLMSKLNGHAIVGHPIQIEALESGLSENLVSATDYFIPEPLESPTALPSAWKTGRRTANFRVPRPFLSSTLSGDSKQHAQSVDENRELKCGSDQGSISQKANMMGRAYPNIPWIGNSQEIHLRKIVHPQSEDKNTFVNCIRREAPE</sequence>
<name>A0AAE1VZS0_9LAMI</name>
<evidence type="ECO:0000259" key="2">
    <source>
        <dbReference type="PROSITE" id="PS50812"/>
    </source>
</evidence>
<dbReference type="Proteomes" id="UP001289374">
    <property type="component" value="Unassembled WGS sequence"/>
</dbReference>
<organism evidence="3 4">
    <name type="scientific">Sesamum angolense</name>
    <dbReference type="NCBI Taxonomy" id="2727404"/>
    <lineage>
        <taxon>Eukaryota</taxon>
        <taxon>Viridiplantae</taxon>
        <taxon>Streptophyta</taxon>
        <taxon>Embryophyta</taxon>
        <taxon>Tracheophyta</taxon>
        <taxon>Spermatophyta</taxon>
        <taxon>Magnoliopsida</taxon>
        <taxon>eudicotyledons</taxon>
        <taxon>Gunneridae</taxon>
        <taxon>Pentapetalae</taxon>
        <taxon>asterids</taxon>
        <taxon>lamiids</taxon>
        <taxon>Lamiales</taxon>
        <taxon>Pedaliaceae</taxon>
        <taxon>Sesamum</taxon>
    </lineage>
</organism>
<dbReference type="Pfam" id="PF00855">
    <property type="entry name" value="PWWP"/>
    <property type="match status" value="1"/>
</dbReference>
<dbReference type="CDD" id="cd05162">
    <property type="entry name" value="PWWP"/>
    <property type="match status" value="1"/>
</dbReference>
<keyword evidence="4" id="KW-1185">Reference proteome</keyword>
<reference evidence="3" key="1">
    <citation type="submission" date="2020-06" db="EMBL/GenBank/DDBJ databases">
        <authorList>
            <person name="Li T."/>
            <person name="Hu X."/>
            <person name="Zhang T."/>
            <person name="Song X."/>
            <person name="Zhang H."/>
            <person name="Dai N."/>
            <person name="Sheng W."/>
            <person name="Hou X."/>
            <person name="Wei L."/>
        </authorList>
    </citation>
    <scope>NUCLEOTIDE SEQUENCE</scope>
    <source>
        <strain evidence="3">K16</strain>
        <tissue evidence="3">Leaf</tissue>
    </source>
</reference>
<dbReference type="InterPro" id="IPR000313">
    <property type="entry name" value="PWWP_dom"/>
</dbReference>
<comment type="caution">
    <text evidence="3">The sequence shown here is derived from an EMBL/GenBank/DDBJ whole genome shotgun (WGS) entry which is preliminary data.</text>
</comment>
<dbReference type="InterPro" id="IPR044679">
    <property type="entry name" value="PWWP2-like"/>
</dbReference>
<dbReference type="PROSITE" id="PS50812">
    <property type="entry name" value="PWWP"/>
    <property type="match status" value="1"/>
</dbReference>
<evidence type="ECO:0000313" key="3">
    <source>
        <dbReference type="EMBL" id="KAK4384757.1"/>
    </source>
</evidence>
<accession>A0AAE1VZS0</accession>
<dbReference type="AlphaFoldDB" id="A0AAE1VZS0"/>
<dbReference type="PANTHER" id="PTHR33697:SF2">
    <property type="entry name" value="T17B22.17 PROTEIN"/>
    <property type="match status" value="1"/>
</dbReference>
<evidence type="ECO:0000313" key="4">
    <source>
        <dbReference type="Proteomes" id="UP001289374"/>
    </source>
</evidence>
<protein>
    <recommendedName>
        <fullName evidence="2">PWWP domain-containing protein</fullName>
    </recommendedName>
</protein>
<feature type="region of interest" description="Disordered" evidence="1">
    <location>
        <begin position="556"/>
        <end position="585"/>
    </location>
</feature>
<feature type="compositionally biased region" description="Basic and acidic residues" evidence="1">
    <location>
        <begin position="564"/>
        <end position="579"/>
    </location>
</feature>
<feature type="domain" description="PWWP" evidence="2">
    <location>
        <begin position="18"/>
        <end position="67"/>
    </location>
</feature>
<reference evidence="3" key="2">
    <citation type="journal article" date="2024" name="Plant">
        <title>Genomic evolution and insights into agronomic trait innovations of Sesamum species.</title>
        <authorList>
            <person name="Miao H."/>
            <person name="Wang L."/>
            <person name="Qu L."/>
            <person name="Liu H."/>
            <person name="Sun Y."/>
            <person name="Le M."/>
            <person name="Wang Q."/>
            <person name="Wei S."/>
            <person name="Zheng Y."/>
            <person name="Lin W."/>
            <person name="Duan Y."/>
            <person name="Cao H."/>
            <person name="Xiong S."/>
            <person name="Wang X."/>
            <person name="Wei L."/>
            <person name="Li C."/>
            <person name="Ma Q."/>
            <person name="Ju M."/>
            <person name="Zhao R."/>
            <person name="Li G."/>
            <person name="Mu C."/>
            <person name="Tian Q."/>
            <person name="Mei H."/>
            <person name="Zhang T."/>
            <person name="Gao T."/>
            <person name="Zhang H."/>
        </authorList>
    </citation>
    <scope>NUCLEOTIDE SEQUENCE</scope>
    <source>
        <strain evidence="3">K16</strain>
    </source>
</reference>
<dbReference type="PANTHER" id="PTHR33697">
    <property type="entry name" value="T17B22.17 PROTEIN-RELATED"/>
    <property type="match status" value="1"/>
</dbReference>
<evidence type="ECO:0000256" key="1">
    <source>
        <dbReference type="SAM" id="MobiDB-lite"/>
    </source>
</evidence>
<feature type="compositionally biased region" description="Basic and acidic residues" evidence="1">
    <location>
        <begin position="204"/>
        <end position="216"/>
    </location>
</feature>
<dbReference type="EMBL" id="JACGWL010000016">
    <property type="protein sequence ID" value="KAK4384757.1"/>
    <property type="molecule type" value="Genomic_DNA"/>
</dbReference>
<feature type="compositionally biased region" description="Acidic residues" evidence="1">
    <location>
        <begin position="311"/>
        <end position="331"/>
    </location>
</feature>
<feature type="region of interest" description="Disordered" evidence="1">
    <location>
        <begin position="155"/>
        <end position="231"/>
    </location>
</feature>
<feature type="compositionally biased region" description="Basic and acidic residues" evidence="1">
    <location>
        <begin position="183"/>
        <end position="193"/>
    </location>
</feature>
<proteinExistence type="predicted"/>
<feature type="region of interest" description="Disordered" evidence="1">
    <location>
        <begin position="295"/>
        <end position="334"/>
    </location>
</feature>